<gene>
    <name evidence="2" type="ORF">EV420DRAFT_1478754</name>
</gene>
<dbReference type="Proteomes" id="UP001175211">
    <property type="component" value="Unassembled WGS sequence"/>
</dbReference>
<proteinExistence type="predicted"/>
<evidence type="ECO:0000313" key="2">
    <source>
        <dbReference type="EMBL" id="KAK0460237.1"/>
    </source>
</evidence>
<keyword evidence="3" id="KW-1185">Reference proteome</keyword>
<feature type="compositionally biased region" description="Polar residues" evidence="1">
    <location>
        <begin position="318"/>
        <end position="339"/>
    </location>
</feature>
<dbReference type="PANTHER" id="PTHR13491">
    <property type="entry name" value="ZCCHC10 PROTEIN"/>
    <property type="match status" value="1"/>
</dbReference>
<dbReference type="GeneID" id="85353077"/>
<sequence>MSSSSSNSSASAASHIRANSSSSNSSSSATSFNKEEDDFADLPDLLPITDNDDDDDLSSSSSSSSSSSASAPASHNPQLDSEDDASNASVVDSSSLCSSDSDFIPAPKRKPAFVPASSANRHTMSAIAVVEQNSCTDAPILHPGYYTIDIFNEFNEAFESFFLYKKIKPEVHVLMAFSALCGPAMKSWIRLISACETDPVANWTWDHFMAQLKAKWLSDNWFFQVKKTHNATQGKRPWFEFQLTVRSANENLIGMPSYLDDEDMRLHLEERMSEDLAEEYLKANRQGWLDSITDLDKWVDENTGTSSMMTNTTMEVATSSTNQAPSTASSSATKGQGCTQPPKLMEGEKDLLAKHLGCFLCCTFYTDHIASDCKAGAPDVQTYRTLTEADAIEVRKAYEERKSSLMAGIELHYPPSALEDDDHMF</sequence>
<reference evidence="2" key="1">
    <citation type="submission" date="2023-06" db="EMBL/GenBank/DDBJ databases">
        <authorList>
            <consortium name="Lawrence Berkeley National Laboratory"/>
            <person name="Ahrendt S."/>
            <person name="Sahu N."/>
            <person name="Indic B."/>
            <person name="Wong-Bajracharya J."/>
            <person name="Merenyi Z."/>
            <person name="Ke H.-M."/>
            <person name="Monk M."/>
            <person name="Kocsube S."/>
            <person name="Drula E."/>
            <person name="Lipzen A."/>
            <person name="Balint B."/>
            <person name="Henrissat B."/>
            <person name="Andreopoulos B."/>
            <person name="Martin F.M."/>
            <person name="Harder C.B."/>
            <person name="Rigling D."/>
            <person name="Ford K.L."/>
            <person name="Foster G.D."/>
            <person name="Pangilinan J."/>
            <person name="Papanicolaou A."/>
            <person name="Barry K."/>
            <person name="LaButti K."/>
            <person name="Viragh M."/>
            <person name="Koriabine M."/>
            <person name="Yan M."/>
            <person name="Riley R."/>
            <person name="Champramary S."/>
            <person name="Plett K.L."/>
            <person name="Tsai I.J."/>
            <person name="Slot J."/>
            <person name="Sipos G."/>
            <person name="Plett J."/>
            <person name="Nagy L.G."/>
            <person name="Grigoriev I.V."/>
        </authorList>
    </citation>
    <scope>NUCLEOTIDE SEQUENCE</scope>
    <source>
        <strain evidence="2">CCBAS 213</strain>
    </source>
</reference>
<comment type="caution">
    <text evidence="2">The sequence shown here is derived from an EMBL/GenBank/DDBJ whole genome shotgun (WGS) entry which is preliminary data.</text>
</comment>
<dbReference type="RefSeq" id="XP_060332363.1">
    <property type="nucleotide sequence ID" value="XM_060469529.1"/>
</dbReference>
<evidence type="ECO:0000256" key="1">
    <source>
        <dbReference type="SAM" id="MobiDB-lite"/>
    </source>
</evidence>
<organism evidence="2 3">
    <name type="scientific">Armillaria tabescens</name>
    <name type="common">Ringless honey mushroom</name>
    <name type="synonym">Agaricus tabescens</name>
    <dbReference type="NCBI Taxonomy" id="1929756"/>
    <lineage>
        <taxon>Eukaryota</taxon>
        <taxon>Fungi</taxon>
        <taxon>Dikarya</taxon>
        <taxon>Basidiomycota</taxon>
        <taxon>Agaricomycotina</taxon>
        <taxon>Agaricomycetes</taxon>
        <taxon>Agaricomycetidae</taxon>
        <taxon>Agaricales</taxon>
        <taxon>Marasmiineae</taxon>
        <taxon>Physalacriaceae</taxon>
        <taxon>Desarmillaria</taxon>
    </lineage>
</organism>
<dbReference type="EMBL" id="JAUEPS010000013">
    <property type="protein sequence ID" value="KAK0460237.1"/>
    <property type="molecule type" value="Genomic_DNA"/>
</dbReference>
<feature type="compositionally biased region" description="Low complexity" evidence="1">
    <location>
        <begin position="1"/>
        <end position="31"/>
    </location>
</feature>
<dbReference type="InterPro" id="IPR039715">
    <property type="entry name" value="ZCCHC10"/>
</dbReference>
<name>A0AA39KFI6_ARMTA</name>
<protein>
    <submittedName>
        <fullName evidence="2">Uncharacterized protein</fullName>
    </submittedName>
</protein>
<evidence type="ECO:0000313" key="3">
    <source>
        <dbReference type="Proteomes" id="UP001175211"/>
    </source>
</evidence>
<dbReference type="PANTHER" id="PTHR13491:SF0">
    <property type="entry name" value="ZINC FINGER CCHC DOMAIN-CONTAINING PROTEIN 10"/>
    <property type="match status" value="1"/>
</dbReference>
<dbReference type="AlphaFoldDB" id="A0AA39KFI6"/>
<feature type="region of interest" description="Disordered" evidence="1">
    <location>
        <begin position="1"/>
        <end position="93"/>
    </location>
</feature>
<feature type="compositionally biased region" description="Low complexity" evidence="1">
    <location>
        <begin position="58"/>
        <end position="74"/>
    </location>
</feature>
<feature type="region of interest" description="Disordered" evidence="1">
    <location>
        <begin position="318"/>
        <end position="341"/>
    </location>
</feature>
<accession>A0AA39KFI6</accession>